<comment type="catalytic activity">
    <reaction evidence="7 8">
        <text>tRNA(His) + L-histidine + ATP = L-histidyl-tRNA(His) + AMP + diphosphate + H(+)</text>
        <dbReference type="Rhea" id="RHEA:17313"/>
        <dbReference type="Rhea" id="RHEA-COMP:9665"/>
        <dbReference type="Rhea" id="RHEA-COMP:9689"/>
        <dbReference type="ChEBI" id="CHEBI:15378"/>
        <dbReference type="ChEBI" id="CHEBI:30616"/>
        <dbReference type="ChEBI" id="CHEBI:33019"/>
        <dbReference type="ChEBI" id="CHEBI:57595"/>
        <dbReference type="ChEBI" id="CHEBI:78442"/>
        <dbReference type="ChEBI" id="CHEBI:78527"/>
        <dbReference type="ChEBI" id="CHEBI:456215"/>
        <dbReference type="EC" id="6.1.1.21"/>
    </reaction>
</comment>
<evidence type="ECO:0000256" key="5">
    <source>
        <dbReference type="ARBA" id="ARBA00022917"/>
    </source>
</evidence>
<proteinExistence type="inferred from homology"/>
<keyword evidence="4 8" id="KW-0067">ATP-binding</keyword>
<dbReference type="HAMAP" id="MF_00127">
    <property type="entry name" value="His_tRNA_synth"/>
    <property type="match status" value="1"/>
</dbReference>
<feature type="binding site" evidence="9">
    <location>
        <begin position="83"/>
        <end position="85"/>
    </location>
    <ligand>
        <name>L-histidine</name>
        <dbReference type="ChEBI" id="CHEBI:57595"/>
    </ligand>
</feature>
<dbReference type="GO" id="GO:0005524">
    <property type="term" value="F:ATP binding"/>
    <property type="evidence" value="ECO:0007669"/>
    <property type="project" value="UniProtKB-UniRule"/>
</dbReference>
<accession>A0A7X9HTX6</accession>
<evidence type="ECO:0000256" key="8">
    <source>
        <dbReference type="HAMAP-Rule" id="MF_00127"/>
    </source>
</evidence>
<dbReference type="InterPro" id="IPR006195">
    <property type="entry name" value="aa-tRNA-synth_II"/>
</dbReference>
<dbReference type="InterPro" id="IPR015807">
    <property type="entry name" value="His-tRNA-ligase"/>
</dbReference>
<feature type="binding site" evidence="9">
    <location>
        <position position="131"/>
    </location>
    <ligand>
        <name>L-histidine</name>
        <dbReference type="ChEBI" id="CHEBI:57595"/>
    </ligand>
</feature>
<evidence type="ECO:0000256" key="4">
    <source>
        <dbReference type="ARBA" id="ARBA00022840"/>
    </source>
</evidence>
<dbReference type="GO" id="GO:0005737">
    <property type="term" value="C:cytoplasm"/>
    <property type="evidence" value="ECO:0007669"/>
    <property type="project" value="UniProtKB-SubCell"/>
</dbReference>
<evidence type="ECO:0000259" key="10">
    <source>
        <dbReference type="PROSITE" id="PS50862"/>
    </source>
</evidence>
<dbReference type="PANTHER" id="PTHR43707">
    <property type="entry name" value="HISTIDYL-TRNA SYNTHETASE"/>
    <property type="match status" value="1"/>
</dbReference>
<dbReference type="Proteomes" id="UP000590542">
    <property type="component" value="Unassembled WGS sequence"/>
</dbReference>
<dbReference type="InterPro" id="IPR033656">
    <property type="entry name" value="HisRS_anticodon"/>
</dbReference>
<keyword evidence="5 8" id="KW-0648">Protein biosynthesis</keyword>
<dbReference type="NCBIfam" id="TIGR00442">
    <property type="entry name" value="hisS"/>
    <property type="match status" value="1"/>
</dbReference>
<evidence type="ECO:0000256" key="1">
    <source>
        <dbReference type="ARBA" id="ARBA00008226"/>
    </source>
</evidence>
<dbReference type="PANTHER" id="PTHR43707:SF1">
    <property type="entry name" value="HISTIDINE--TRNA LIGASE, MITOCHONDRIAL-RELATED"/>
    <property type="match status" value="1"/>
</dbReference>
<dbReference type="Pfam" id="PF13393">
    <property type="entry name" value="tRNA-synt_His"/>
    <property type="match status" value="1"/>
</dbReference>
<sequence>MTNKMTTQPYKGSRDFYPEDMKIRNFIFDTWKKVCKSYGYEEYDGPFIESFELYAAKSGEELVNEQLYSFEDRGKRKVAIRPEMTPTLARMVASKINELPKPIRWFSIANFWRYEKPQRGRGREFFQLNLDMFGIEGVEADLEVISTSVDILKSFGAKETMFEVRFNNRRLADDIYRNLGLSTEQKKLVNKALDKKLKISQEEFNSWLKDDAKLSNLELKSLNDYLENPMPMVNQLVPKSKGAQEVVKLTELINNQGLSMFVKFDPTIIRGLDYYTGNVFEVYDLNPQNIRAIAGGGRYDDLVTVFGKDKLTGTGYAMGDITLKDFLKGWNLLPKFESECEYLITLWPSEDPKFLKKELEISKILRNNGLNVQTWLENNTKLEKQLKYADKKGCKYVIIIGENELKDNLVTIKNLKDSTQETKPLEKFISDIK</sequence>
<dbReference type="GO" id="GO:0004821">
    <property type="term" value="F:histidine-tRNA ligase activity"/>
    <property type="evidence" value="ECO:0007669"/>
    <property type="project" value="UniProtKB-UniRule"/>
</dbReference>
<comment type="subunit">
    <text evidence="8">Homodimer.</text>
</comment>
<reference evidence="11 12" key="1">
    <citation type="journal article" date="2020" name="Biotechnol. Biofuels">
        <title>New insights from the biogas microbiome by comprehensive genome-resolved metagenomics of nearly 1600 species originating from multiple anaerobic digesters.</title>
        <authorList>
            <person name="Campanaro S."/>
            <person name="Treu L."/>
            <person name="Rodriguez-R L.M."/>
            <person name="Kovalovszki A."/>
            <person name="Ziels R.M."/>
            <person name="Maus I."/>
            <person name="Zhu X."/>
            <person name="Kougias P.G."/>
            <person name="Basile A."/>
            <person name="Luo G."/>
            <person name="Schluter A."/>
            <person name="Konstantinidis K.T."/>
            <person name="Angelidaki I."/>
        </authorList>
    </citation>
    <scope>NUCLEOTIDE SEQUENCE [LARGE SCALE GENOMIC DNA]</scope>
    <source>
        <strain evidence="11">AS27yjCOA_202</strain>
    </source>
</reference>
<evidence type="ECO:0000256" key="7">
    <source>
        <dbReference type="ARBA" id="ARBA00047639"/>
    </source>
</evidence>
<dbReference type="InterPro" id="IPR036621">
    <property type="entry name" value="Anticodon-bd_dom_sf"/>
</dbReference>
<keyword evidence="2 8" id="KW-0436">Ligase</keyword>
<keyword evidence="3 8" id="KW-0547">Nucleotide-binding</keyword>
<gene>
    <name evidence="8" type="primary">hisS</name>
    <name evidence="11" type="ORF">GYA37_03505</name>
</gene>
<dbReference type="SUPFAM" id="SSF52954">
    <property type="entry name" value="Class II aaRS ABD-related"/>
    <property type="match status" value="1"/>
</dbReference>
<evidence type="ECO:0000256" key="9">
    <source>
        <dbReference type="PIRSR" id="PIRSR001549-1"/>
    </source>
</evidence>
<dbReference type="InterPro" id="IPR004516">
    <property type="entry name" value="HisRS/HisZ"/>
</dbReference>
<dbReference type="PROSITE" id="PS50862">
    <property type="entry name" value="AA_TRNA_LIGASE_II"/>
    <property type="match status" value="1"/>
</dbReference>
<dbReference type="SUPFAM" id="SSF55681">
    <property type="entry name" value="Class II aaRS and biotin synthetases"/>
    <property type="match status" value="1"/>
</dbReference>
<dbReference type="InterPro" id="IPR041715">
    <property type="entry name" value="HisRS-like_core"/>
</dbReference>
<dbReference type="AlphaFoldDB" id="A0A7X9HTX6"/>
<dbReference type="GO" id="GO:0006427">
    <property type="term" value="P:histidyl-tRNA aminoacylation"/>
    <property type="evidence" value="ECO:0007669"/>
    <property type="project" value="UniProtKB-UniRule"/>
</dbReference>
<evidence type="ECO:0000256" key="3">
    <source>
        <dbReference type="ARBA" id="ARBA00022741"/>
    </source>
</evidence>
<keyword evidence="6 8" id="KW-0030">Aminoacyl-tRNA synthetase</keyword>
<protein>
    <recommendedName>
        <fullName evidence="8">Histidine--tRNA ligase</fullName>
        <ecNumber evidence="8">6.1.1.21</ecNumber>
    </recommendedName>
    <alternativeName>
        <fullName evidence="8">Histidyl-tRNA synthetase</fullName>
        <shortName evidence="8">HisRS</shortName>
    </alternativeName>
</protein>
<dbReference type="InterPro" id="IPR045864">
    <property type="entry name" value="aa-tRNA-synth_II/BPL/LPL"/>
</dbReference>
<evidence type="ECO:0000256" key="2">
    <source>
        <dbReference type="ARBA" id="ARBA00022598"/>
    </source>
</evidence>
<keyword evidence="8" id="KW-0963">Cytoplasm</keyword>
<feature type="binding site" evidence="9">
    <location>
        <position position="127"/>
    </location>
    <ligand>
        <name>L-histidine</name>
        <dbReference type="ChEBI" id="CHEBI:57595"/>
    </ligand>
</feature>
<comment type="subcellular location">
    <subcellularLocation>
        <location evidence="8">Cytoplasm</location>
    </subcellularLocation>
</comment>
<dbReference type="Gene3D" id="3.30.930.10">
    <property type="entry name" value="Bira Bifunctional Protein, Domain 2"/>
    <property type="match status" value="1"/>
</dbReference>
<comment type="similarity">
    <text evidence="1 8">Belongs to the class-II aminoacyl-tRNA synthetase family.</text>
</comment>
<dbReference type="CDD" id="cd00859">
    <property type="entry name" value="HisRS_anticodon"/>
    <property type="match status" value="1"/>
</dbReference>
<dbReference type="CDD" id="cd00773">
    <property type="entry name" value="HisRS-like_core"/>
    <property type="match status" value="1"/>
</dbReference>
<feature type="binding site" evidence="9">
    <location>
        <position position="270"/>
    </location>
    <ligand>
        <name>L-histidine</name>
        <dbReference type="ChEBI" id="CHEBI:57595"/>
    </ligand>
</feature>
<dbReference type="EMBL" id="JAAZNV010000012">
    <property type="protein sequence ID" value="NMB91883.1"/>
    <property type="molecule type" value="Genomic_DNA"/>
</dbReference>
<evidence type="ECO:0000256" key="6">
    <source>
        <dbReference type="ARBA" id="ARBA00023146"/>
    </source>
</evidence>
<dbReference type="EC" id="6.1.1.21" evidence="8"/>
<evidence type="ECO:0000313" key="11">
    <source>
        <dbReference type="EMBL" id="NMB91883.1"/>
    </source>
</evidence>
<dbReference type="InterPro" id="IPR004154">
    <property type="entry name" value="Anticodon-bd"/>
</dbReference>
<evidence type="ECO:0000313" key="12">
    <source>
        <dbReference type="Proteomes" id="UP000590542"/>
    </source>
</evidence>
<feature type="binding site" evidence="9">
    <location>
        <begin position="274"/>
        <end position="275"/>
    </location>
    <ligand>
        <name>L-histidine</name>
        <dbReference type="ChEBI" id="CHEBI:57595"/>
    </ligand>
</feature>
<dbReference type="Gene3D" id="3.40.50.800">
    <property type="entry name" value="Anticodon-binding domain"/>
    <property type="match status" value="1"/>
</dbReference>
<feature type="domain" description="Aminoacyl-transfer RNA synthetases class-II family profile" evidence="10">
    <location>
        <begin position="12"/>
        <end position="433"/>
    </location>
</feature>
<comment type="caution">
    <text evidence="11">The sequence shown here is derived from an EMBL/GenBank/DDBJ whole genome shotgun (WGS) entry which is preliminary data.</text>
</comment>
<name>A0A7X9HTX6_UNCKA</name>
<dbReference type="Pfam" id="PF03129">
    <property type="entry name" value="HGTP_anticodon"/>
    <property type="match status" value="1"/>
</dbReference>
<feature type="binding site" evidence="9">
    <location>
        <position position="113"/>
    </location>
    <ligand>
        <name>L-histidine</name>
        <dbReference type="ChEBI" id="CHEBI:57595"/>
    </ligand>
</feature>
<organism evidence="11 12">
    <name type="scientific">candidate division WWE3 bacterium</name>
    <dbReference type="NCBI Taxonomy" id="2053526"/>
    <lineage>
        <taxon>Bacteria</taxon>
        <taxon>Katanobacteria</taxon>
    </lineage>
</organism>
<dbReference type="PIRSF" id="PIRSF001549">
    <property type="entry name" value="His-tRNA_synth"/>
    <property type="match status" value="1"/>
</dbReference>